<keyword evidence="1 3" id="KW-0732">Signal</keyword>
<dbReference type="PROSITE" id="PS50835">
    <property type="entry name" value="IG_LIKE"/>
    <property type="match status" value="3"/>
</dbReference>
<evidence type="ECO:0000259" key="4">
    <source>
        <dbReference type="PROSITE" id="PS50835"/>
    </source>
</evidence>
<dbReference type="InterPro" id="IPR003598">
    <property type="entry name" value="Ig_sub2"/>
</dbReference>
<dbReference type="Pfam" id="PF13927">
    <property type="entry name" value="Ig_3"/>
    <property type="match status" value="2"/>
</dbReference>
<comment type="caution">
    <text evidence="5">The sequence shown here is derived from an EMBL/GenBank/DDBJ whole genome shotgun (WGS) entry which is preliminary data.</text>
</comment>
<dbReference type="SMART" id="SM00408">
    <property type="entry name" value="IGc2"/>
    <property type="match status" value="3"/>
</dbReference>
<evidence type="ECO:0000256" key="1">
    <source>
        <dbReference type="ARBA" id="ARBA00022729"/>
    </source>
</evidence>
<dbReference type="Pfam" id="PF13895">
    <property type="entry name" value="Ig_2"/>
    <property type="match status" value="1"/>
</dbReference>
<dbReference type="EMBL" id="JAYMGO010000007">
    <property type="protein sequence ID" value="KAL1272001.1"/>
    <property type="molecule type" value="Genomic_DNA"/>
</dbReference>
<dbReference type="Gene3D" id="2.60.40.10">
    <property type="entry name" value="Immunoglobulins"/>
    <property type="match status" value="3"/>
</dbReference>
<gene>
    <name evidence="5" type="ORF">QQF64_031017</name>
</gene>
<evidence type="ECO:0000256" key="2">
    <source>
        <dbReference type="ARBA" id="ARBA00023157"/>
    </source>
</evidence>
<dbReference type="InterPro" id="IPR007110">
    <property type="entry name" value="Ig-like_dom"/>
</dbReference>
<feature type="domain" description="Ig-like" evidence="4">
    <location>
        <begin position="207"/>
        <end position="287"/>
    </location>
</feature>
<dbReference type="SUPFAM" id="SSF48726">
    <property type="entry name" value="Immunoglobulin"/>
    <property type="match status" value="3"/>
</dbReference>
<keyword evidence="6" id="KW-1185">Reference proteome</keyword>
<feature type="domain" description="Ig-like" evidence="4">
    <location>
        <begin position="27"/>
        <end position="112"/>
    </location>
</feature>
<protein>
    <recommendedName>
        <fullName evidence="4">Ig-like domain-containing protein</fullName>
    </recommendedName>
</protein>
<evidence type="ECO:0000256" key="3">
    <source>
        <dbReference type="SAM" id="SignalP"/>
    </source>
</evidence>
<dbReference type="PANTHER" id="PTHR11481:SF64">
    <property type="entry name" value="FC RECEPTOR-LIKE PROTEIN 4"/>
    <property type="match status" value="1"/>
</dbReference>
<dbReference type="PANTHER" id="PTHR11481">
    <property type="entry name" value="IMMUNOGLOBULIN FC RECEPTOR"/>
    <property type="match status" value="1"/>
</dbReference>
<evidence type="ECO:0000313" key="6">
    <source>
        <dbReference type="Proteomes" id="UP001558613"/>
    </source>
</evidence>
<feature type="signal peptide" evidence="3">
    <location>
        <begin position="1"/>
        <end position="23"/>
    </location>
</feature>
<evidence type="ECO:0000313" key="5">
    <source>
        <dbReference type="EMBL" id="KAL1272001.1"/>
    </source>
</evidence>
<dbReference type="InterPro" id="IPR013783">
    <property type="entry name" value="Ig-like_fold"/>
</dbReference>
<dbReference type="InterPro" id="IPR050488">
    <property type="entry name" value="Ig_Fc_receptor"/>
</dbReference>
<feature type="chain" id="PRO_5045398803" description="Ig-like domain-containing protein" evidence="3">
    <location>
        <begin position="24"/>
        <end position="324"/>
    </location>
</feature>
<dbReference type="InterPro" id="IPR003599">
    <property type="entry name" value="Ig_sub"/>
</dbReference>
<keyword evidence="2" id="KW-1015">Disulfide bond</keyword>
<dbReference type="Proteomes" id="UP001558613">
    <property type="component" value="Unassembled WGS sequence"/>
</dbReference>
<organism evidence="5 6">
    <name type="scientific">Cirrhinus molitorella</name>
    <name type="common">mud carp</name>
    <dbReference type="NCBI Taxonomy" id="172907"/>
    <lineage>
        <taxon>Eukaryota</taxon>
        <taxon>Metazoa</taxon>
        <taxon>Chordata</taxon>
        <taxon>Craniata</taxon>
        <taxon>Vertebrata</taxon>
        <taxon>Euteleostomi</taxon>
        <taxon>Actinopterygii</taxon>
        <taxon>Neopterygii</taxon>
        <taxon>Teleostei</taxon>
        <taxon>Ostariophysi</taxon>
        <taxon>Cypriniformes</taxon>
        <taxon>Cyprinidae</taxon>
        <taxon>Labeoninae</taxon>
        <taxon>Labeonini</taxon>
        <taxon>Cirrhinus</taxon>
    </lineage>
</organism>
<sequence length="324" mass="36441">MGSSALPLILLLMSLIHTGLTQGFPTPTLTVTPNRPVFTGETVNLVCLIEYSGWTYQWFKAATYHSESQMPYHYTVNENTLTIRGAAVSDEGQYQCRGQYGGSYSSRSNSVSLIVKERPKPVVHVDPDENVFIGEMVTLTCDIQGTQDWQYNWYKDQNYIVGQAQKYIISSVDWSHRGVYSCGGTQSKAPTYSQRSDGVTLTVSDKPQLTLTVNPQSPVFTGDTVTLSCDVRHLTVWTIYWRKDSNPEYTDAATKTIKSVSVSDGGRYWCRAHGYYDSYFSNRVKIIVKKRHKPVVHVDPDRSVFSGETVTLTCDIQQFCATVR</sequence>
<name>A0ABR3N5C4_9TELE</name>
<dbReference type="InterPro" id="IPR036179">
    <property type="entry name" value="Ig-like_dom_sf"/>
</dbReference>
<feature type="domain" description="Ig-like" evidence="4">
    <location>
        <begin position="119"/>
        <end position="202"/>
    </location>
</feature>
<reference evidence="5 6" key="1">
    <citation type="submission" date="2023-09" db="EMBL/GenBank/DDBJ databases">
        <authorList>
            <person name="Wang M."/>
        </authorList>
    </citation>
    <scope>NUCLEOTIDE SEQUENCE [LARGE SCALE GENOMIC DNA]</scope>
    <source>
        <strain evidence="5">GT-2023</strain>
        <tissue evidence="5">Liver</tissue>
    </source>
</reference>
<accession>A0ABR3N5C4</accession>
<dbReference type="SMART" id="SM00409">
    <property type="entry name" value="IG"/>
    <property type="match status" value="3"/>
</dbReference>
<proteinExistence type="predicted"/>